<feature type="binding site" evidence="7">
    <location>
        <position position="512"/>
    </location>
    <ligand>
        <name>L-glutamate</name>
        <dbReference type="ChEBI" id="CHEBI:29985"/>
    </ligand>
</feature>
<keyword evidence="11" id="KW-1185">Reference proteome</keyword>
<feature type="binding site" evidence="7">
    <location>
        <begin position="540"/>
        <end position="541"/>
    </location>
    <ligand>
        <name>L-glutamate</name>
        <dbReference type="ChEBI" id="CHEBI:29985"/>
    </ligand>
</feature>
<evidence type="ECO:0000256" key="3">
    <source>
        <dbReference type="ARBA" id="ARBA00005115"/>
    </source>
</evidence>
<evidence type="ECO:0000256" key="2">
    <source>
        <dbReference type="ARBA" id="ARBA00001089"/>
    </source>
</evidence>
<dbReference type="GO" id="GO:0006751">
    <property type="term" value="P:glutathione catabolic process"/>
    <property type="evidence" value="ECO:0007669"/>
    <property type="project" value="UniProtKB-UniRule"/>
</dbReference>
<evidence type="ECO:0000256" key="9">
    <source>
        <dbReference type="SAM" id="MobiDB-lite"/>
    </source>
</evidence>
<dbReference type="GO" id="GO:0036374">
    <property type="term" value="F:glutathione hydrolase activity"/>
    <property type="evidence" value="ECO:0007669"/>
    <property type="project" value="UniProtKB-UniRule"/>
</dbReference>
<comment type="caution">
    <text evidence="10">The sequence shown here is derived from an EMBL/GenBank/DDBJ whole genome shotgun (WGS) entry which is preliminary data.</text>
</comment>
<evidence type="ECO:0000256" key="4">
    <source>
        <dbReference type="ARBA" id="ARBA00009381"/>
    </source>
</evidence>
<dbReference type="GO" id="GO:0005886">
    <property type="term" value="C:plasma membrane"/>
    <property type="evidence" value="ECO:0007669"/>
    <property type="project" value="TreeGrafter"/>
</dbReference>
<name>A0A4Y7TUL7_COPMI</name>
<dbReference type="UniPathway" id="UPA00204"/>
<feature type="active site" description="Nucleophile" evidence="6">
    <location>
        <position position="470"/>
    </location>
</feature>
<dbReference type="Proteomes" id="UP000298030">
    <property type="component" value="Unassembled WGS sequence"/>
</dbReference>
<organism evidence="10 11">
    <name type="scientific">Coprinellus micaceus</name>
    <name type="common">Glistening ink-cap mushroom</name>
    <name type="synonym">Coprinus micaceus</name>
    <dbReference type="NCBI Taxonomy" id="71717"/>
    <lineage>
        <taxon>Eukaryota</taxon>
        <taxon>Fungi</taxon>
        <taxon>Dikarya</taxon>
        <taxon>Basidiomycota</taxon>
        <taxon>Agaricomycotina</taxon>
        <taxon>Agaricomycetes</taxon>
        <taxon>Agaricomycetidae</taxon>
        <taxon>Agaricales</taxon>
        <taxon>Agaricineae</taxon>
        <taxon>Psathyrellaceae</taxon>
        <taxon>Coprinellus</taxon>
    </lineage>
</organism>
<protein>
    <recommendedName>
        <fullName evidence="8">Glutathione hydrolase</fullName>
        <ecNumber evidence="8">2.3.2.2</ecNumber>
        <ecNumber evidence="8">3.4.19.13</ecNumber>
    </recommendedName>
    <alternativeName>
        <fullName evidence="8">Gamma-glutamyltransferase</fullName>
    </alternativeName>
    <alternativeName>
        <fullName evidence="8">Gamma-glutamyltranspeptidase</fullName>
    </alternativeName>
</protein>
<feature type="region of interest" description="Disordered" evidence="9">
    <location>
        <begin position="52"/>
        <end position="80"/>
    </location>
</feature>
<keyword evidence="8" id="KW-0378">Hydrolase</keyword>
<dbReference type="GO" id="GO:0103068">
    <property type="term" value="F:leukotriene C4 gamma-glutamyl transferase activity"/>
    <property type="evidence" value="ECO:0007669"/>
    <property type="project" value="UniProtKB-EC"/>
</dbReference>
<dbReference type="Pfam" id="PF01019">
    <property type="entry name" value="G_glu_transpept"/>
    <property type="match status" value="1"/>
</dbReference>
<dbReference type="InterPro" id="IPR029055">
    <property type="entry name" value="Ntn_hydrolases_N"/>
</dbReference>
<comment type="catalytic activity">
    <reaction evidence="2 8">
        <text>glutathione + H2O = L-cysteinylglycine + L-glutamate</text>
        <dbReference type="Rhea" id="RHEA:28807"/>
        <dbReference type="ChEBI" id="CHEBI:15377"/>
        <dbReference type="ChEBI" id="CHEBI:29985"/>
        <dbReference type="ChEBI" id="CHEBI:57925"/>
        <dbReference type="ChEBI" id="CHEBI:61694"/>
        <dbReference type="EC" id="3.4.19.13"/>
    </reaction>
</comment>
<dbReference type="InterPro" id="IPR043138">
    <property type="entry name" value="GGT_lsub"/>
</dbReference>
<dbReference type="GO" id="GO:0000324">
    <property type="term" value="C:fungal-type vacuole"/>
    <property type="evidence" value="ECO:0007669"/>
    <property type="project" value="TreeGrafter"/>
</dbReference>
<dbReference type="STRING" id="71717.A0A4Y7TUL7"/>
<keyword evidence="8" id="KW-0012">Acyltransferase</keyword>
<feature type="binding site" evidence="7">
    <location>
        <position position="563"/>
    </location>
    <ligand>
        <name>L-glutamate</name>
        <dbReference type="ChEBI" id="CHEBI:29985"/>
    </ligand>
</feature>
<feature type="binding site" evidence="7">
    <location>
        <begin position="488"/>
        <end position="490"/>
    </location>
    <ligand>
        <name>L-glutamate</name>
        <dbReference type="ChEBI" id="CHEBI:29985"/>
    </ligand>
</feature>
<dbReference type="EC" id="2.3.2.2" evidence="8"/>
<dbReference type="PANTHER" id="PTHR11686">
    <property type="entry name" value="GAMMA GLUTAMYL TRANSPEPTIDASE"/>
    <property type="match status" value="1"/>
</dbReference>
<evidence type="ECO:0000256" key="5">
    <source>
        <dbReference type="ARBA" id="ARBA00047417"/>
    </source>
</evidence>
<comment type="pathway">
    <text evidence="3 8">Sulfur metabolism; glutathione metabolism.</text>
</comment>
<comment type="catalytic activity">
    <reaction evidence="5 8">
        <text>an N-terminal (5-L-glutamyl)-[peptide] + an alpha-amino acid = 5-L-glutamyl amino acid + an N-terminal L-alpha-aminoacyl-[peptide]</text>
        <dbReference type="Rhea" id="RHEA:23904"/>
        <dbReference type="Rhea" id="RHEA-COMP:9780"/>
        <dbReference type="Rhea" id="RHEA-COMP:9795"/>
        <dbReference type="ChEBI" id="CHEBI:77644"/>
        <dbReference type="ChEBI" id="CHEBI:78597"/>
        <dbReference type="ChEBI" id="CHEBI:78599"/>
        <dbReference type="ChEBI" id="CHEBI:78608"/>
        <dbReference type="EC" id="2.3.2.2"/>
    </reaction>
</comment>
<comment type="similarity">
    <text evidence="4">Belongs to the gamma-glutamyltransferase family.</text>
</comment>
<dbReference type="Gene3D" id="1.10.246.130">
    <property type="match status" value="1"/>
</dbReference>
<evidence type="ECO:0000313" key="11">
    <source>
        <dbReference type="Proteomes" id="UP000298030"/>
    </source>
</evidence>
<dbReference type="OrthoDB" id="1081007at2759"/>
<evidence type="ECO:0000256" key="7">
    <source>
        <dbReference type="PIRSR" id="PIRSR600101-2"/>
    </source>
</evidence>
<evidence type="ECO:0000256" key="1">
    <source>
        <dbReference type="ARBA" id="ARBA00001049"/>
    </source>
</evidence>
<dbReference type="FunFam" id="3.60.20.40:FF:000001">
    <property type="entry name" value="Gamma-glutamyltranspeptidase 1"/>
    <property type="match status" value="1"/>
</dbReference>
<accession>A0A4Y7TUL7</accession>
<proteinExistence type="inferred from homology"/>
<dbReference type="Gene3D" id="3.60.20.40">
    <property type="match status" value="1"/>
</dbReference>
<dbReference type="EC" id="3.4.19.13" evidence="8"/>
<evidence type="ECO:0000256" key="6">
    <source>
        <dbReference type="PIRSR" id="PIRSR600101-1"/>
    </source>
</evidence>
<dbReference type="PRINTS" id="PR01210">
    <property type="entry name" value="GGTRANSPTASE"/>
</dbReference>
<sequence>MKVGDSTYVVTPLLRLLPLPLFRHPRKASDTETTLVACLCTRLLETEAHFNSRDMAPSSKSPVPSHPPTPGNPPVPPRRQRLDSRFKLPLLVTALFAIVYSRYASGSILVPDEGDQSHITRIPQGKLVVARHGAVASEVETCSDIGVETLKAGGNAVDAAVSTTLCVGVVNMFSSGIGGGGFMTVRIPPSPPSTRSEVYTIDFRETAPSLSNATMFVPFPSRAGLGGLSVAIPGELRGLAEIHRRWGVMKWEDLVLPSAEVAAGWRVGKELAWRIGLYEKLMLEDEDWRAIFAPNGRILREGEWIRRTNLSRTLRTIATEGPEAFYRGPIADSLIHTIDRTGGILTSSDLESYIPIVRRALEGSWESNGVRRTVYTTQAPTSGPVLLHLLHLMEGVQERKLQGLNVGVHRVVEAIKIADPDFVDETVLERMNHIPTKEYAKGILANLTDDTTHPSSYYQPEYDVPVNYGTSHSSIIDSNGMAVSITSSINRVFGSQVMDPETGVILNDEMDDFSIPGVPNGWGVPPSPQNFPAPHKRPLSSTAPSIIENEDGSVFLVAGGAGGSRIFPAVFQAILNADAEERATSNDTPQFDLSSAVERSRLHNQLFPNIVDIDRPLGDDVVEALHGRGHEVKFIPPGRTSAVVNVVGTKAGLIFAASDSRKNGVAAGY</sequence>
<comment type="function">
    <text evidence="8">Cleaves the gamma-glutamyl peptide bond of glutathione and glutathione conjugates.</text>
</comment>
<dbReference type="AlphaFoldDB" id="A0A4Y7TUL7"/>
<keyword evidence="8" id="KW-0808">Transferase</keyword>
<dbReference type="InterPro" id="IPR000101">
    <property type="entry name" value="GGT_peptidase"/>
</dbReference>
<dbReference type="EMBL" id="QPFP01000003">
    <property type="protein sequence ID" value="TEB37867.1"/>
    <property type="molecule type" value="Genomic_DNA"/>
</dbReference>
<feature type="binding site" evidence="7">
    <location>
        <position position="204"/>
    </location>
    <ligand>
        <name>L-glutamate</name>
        <dbReference type="ChEBI" id="CHEBI:29985"/>
    </ligand>
</feature>
<evidence type="ECO:0000313" key="10">
    <source>
        <dbReference type="EMBL" id="TEB37867.1"/>
    </source>
</evidence>
<dbReference type="InterPro" id="IPR043137">
    <property type="entry name" value="GGT_ssub_C"/>
</dbReference>
<dbReference type="PANTHER" id="PTHR11686:SF9">
    <property type="entry name" value="RE13973P"/>
    <property type="match status" value="1"/>
</dbReference>
<gene>
    <name evidence="10" type="ORF">FA13DRAFT_1725483</name>
</gene>
<comment type="catalytic activity">
    <reaction evidence="1 8">
        <text>an S-substituted glutathione + H2O = an S-substituted L-cysteinylglycine + L-glutamate</text>
        <dbReference type="Rhea" id="RHEA:59468"/>
        <dbReference type="ChEBI" id="CHEBI:15377"/>
        <dbReference type="ChEBI" id="CHEBI:29985"/>
        <dbReference type="ChEBI" id="CHEBI:90779"/>
        <dbReference type="ChEBI" id="CHEBI:143103"/>
        <dbReference type="EC" id="3.4.19.13"/>
    </reaction>
</comment>
<evidence type="ECO:0000256" key="8">
    <source>
        <dbReference type="RuleBase" id="RU368068"/>
    </source>
</evidence>
<reference evidence="10 11" key="1">
    <citation type="journal article" date="2019" name="Nat. Ecol. Evol.">
        <title>Megaphylogeny resolves global patterns of mushroom evolution.</title>
        <authorList>
            <person name="Varga T."/>
            <person name="Krizsan K."/>
            <person name="Foldi C."/>
            <person name="Dima B."/>
            <person name="Sanchez-Garcia M."/>
            <person name="Sanchez-Ramirez S."/>
            <person name="Szollosi G.J."/>
            <person name="Szarkandi J.G."/>
            <person name="Papp V."/>
            <person name="Albert L."/>
            <person name="Andreopoulos W."/>
            <person name="Angelini C."/>
            <person name="Antonin V."/>
            <person name="Barry K.W."/>
            <person name="Bougher N.L."/>
            <person name="Buchanan P."/>
            <person name="Buyck B."/>
            <person name="Bense V."/>
            <person name="Catcheside P."/>
            <person name="Chovatia M."/>
            <person name="Cooper J."/>
            <person name="Damon W."/>
            <person name="Desjardin D."/>
            <person name="Finy P."/>
            <person name="Geml J."/>
            <person name="Haridas S."/>
            <person name="Hughes K."/>
            <person name="Justo A."/>
            <person name="Karasinski D."/>
            <person name="Kautmanova I."/>
            <person name="Kiss B."/>
            <person name="Kocsube S."/>
            <person name="Kotiranta H."/>
            <person name="LaButti K.M."/>
            <person name="Lechner B.E."/>
            <person name="Liimatainen K."/>
            <person name="Lipzen A."/>
            <person name="Lukacs Z."/>
            <person name="Mihaltcheva S."/>
            <person name="Morgado L.N."/>
            <person name="Niskanen T."/>
            <person name="Noordeloos M.E."/>
            <person name="Ohm R.A."/>
            <person name="Ortiz-Santana B."/>
            <person name="Ovrebo C."/>
            <person name="Racz N."/>
            <person name="Riley R."/>
            <person name="Savchenko A."/>
            <person name="Shiryaev A."/>
            <person name="Soop K."/>
            <person name="Spirin V."/>
            <person name="Szebenyi C."/>
            <person name="Tomsovsky M."/>
            <person name="Tulloss R.E."/>
            <person name="Uehling J."/>
            <person name="Grigoriev I.V."/>
            <person name="Vagvolgyi C."/>
            <person name="Papp T."/>
            <person name="Martin F.M."/>
            <person name="Miettinen O."/>
            <person name="Hibbett D.S."/>
            <person name="Nagy L.G."/>
        </authorList>
    </citation>
    <scope>NUCLEOTIDE SEQUENCE [LARGE SCALE GENOMIC DNA]</scope>
    <source>
        <strain evidence="10 11">FP101781</strain>
    </source>
</reference>
<feature type="compositionally biased region" description="Pro residues" evidence="9">
    <location>
        <begin position="64"/>
        <end position="77"/>
    </location>
</feature>
<dbReference type="SUPFAM" id="SSF56235">
    <property type="entry name" value="N-terminal nucleophile aminohydrolases (Ntn hydrolases)"/>
    <property type="match status" value="1"/>
</dbReference>